<dbReference type="Gramene" id="TRITD2Av1G008180.1">
    <property type="protein sequence ID" value="TRITD2Av1G008180.1"/>
    <property type="gene ID" value="TRITD2Av1G008180"/>
</dbReference>
<sequence length="73" mass="8145">MSTKFTGFVSISTPRQDRSPSVPHPTSMPVKDCRLCLVMEETELAIAMKAVRTVDPGADEIRNFVIHVRAKIM</sequence>
<evidence type="ECO:0000313" key="2">
    <source>
        <dbReference type="EMBL" id="VAH24844.1"/>
    </source>
</evidence>
<feature type="region of interest" description="Disordered" evidence="1">
    <location>
        <begin position="1"/>
        <end position="27"/>
    </location>
</feature>
<name>A0A9R1R1C4_TRITD</name>
<gene>
    <name evidence="2" type="ORF">TRITD_2Av1G008180</name>
</gene>
<accession>A0A9R1R1C4</accession>
<proteinExistence type="predicted"/>
<organism evidence="2 3">
    <name type="scientific">Triticum turgidum subsp. durum</name>
    <name type="common">Durum wheat</name>
    <name type="synonym">Triticum durum</name>
    <dbReference type="NCBI Taxonomy" id="4567"/>
    <lineage>
        <taxon>Eukaryota</taxon>
        <taxon>Viridiplantae</taxon>
        <taxon>Streptophyta</taxon>
        <taxon>Embryophyta</taxon>
        <taxon>Tracheophyta</taxon>
        <taxon>Spermatophyta</taxon>
        <taxon>Magnoliopsida</taxon>
        <taxon>Liliopsida</taxon>
        <taxon>Poales</taxon>
        <taxon>Poaceae</taxon>
        <taxon>BOP clade</taxon>
        <taxon>Pooideae</taxon>
        <taxon>Triticodae</taxon>
        <taxon>Triticeae</taxon>
        <taxon>Triticinae</taxon>
        <taxon>Triticum</taxon>
    </lineage>
</organism>
<protein>
    <submittedName>
        <fullName evidence="2">Uncharacterized protein</fullName>
    </submittedName>
</protein>
<reference evidence="2 3" key="1">
    <citation type="submission" date="2017-09" db="EMBL/GenBank/DDBJ databases">
        <authorList>
            <consortium name="International Durum Wheat Genome Sequencing Consortium (IDWGSC)"/>
            <person name="Milanesi L."/>
        </authorList>
    </citation>
    <scope>NUCLEOTIDE SEQUENCE [LARGE SCALE GENOMIC DNA]</scope>
    <source>
        <strain evidence="3">cv. Svevo</strain>
    </source>
</reference>
<evidence type="ECO:0000256" key="1">
    <source>
        <dbReference type="SAM" id="MobiDB-lite"/>
    </source>
</evidence>
<keyword evidence="3" id="KW-1185">Reference proteome</keyword>
<evidence type="ECO:0000313" key="3">
    <source>
        <dbReference type="Proteomes" id="UP000324705"/>
    </source>
</evidence>
<dbReference type="EMBL" id="LT934113">
    <property type="protein sequence ID" value="VAH24844.1"/>
    <property type="molecule type" value="Genomic_DNA"/>
</dbReference>
<dbReference type="Proteomes" id="UP000324705">
    <property type="component" value="Chromosome 2A"/>
</dbReference>
<dbReference type="AlphaFoldDB" id="A0A9R1R1C4"/>
<feature type="compositionally biased region" description="Polar residues" evidence="1">
    <location>
        <begin position="1"/>
        <end position="14"/>
    </location>
</feature>